<sequence>MEGKGRVCVTGGTGFLGSWIIKTLLEHSYFVNTTVRSDPECKRELSFLTNLPGASQKLQIFRADLSNPDSFCAAIEGCIGVFHVASPMNFQEGPEEVLTKRAIDGAISILRACLNSSTVKRVVYASSAAAVSLNGKDDEVMDESFLE</sequence>
<organism evidence="1 2">
    <name type="scientific">Bauhinia variegata</name>
    <name type="common">Purple orchid tree</name>
    <name type="synonym">Phanera variegata</name>
    <dbReference type="NCBI Taxonomy" id="167791"/>
    <lineage>
        <taxon>Eukaryota</taxon>
        <taxon>Viridiplantae</taxon>
        <taxon>Streptophyta</taxon>
        <taxon>Embryophyta</taxon>
        <taxon>Tracheophyta</taxon>
        <taxon>Spermatophyta</taxon>
        <taxon>Magnoliopsida</taxon>
        <taxon>eudicotyledons</taxon>
        <taxon>Gunneridae</taxon>
        <taxon>Pentapetalae</taxon>
        <taxon>rosids</taxon>
        <taxon>fabids</taxon>
        <taxon>Fabales</taxon>
        <taxon>Fabaceae</taxon>
        <taxon>Cercidoideae</taxon>
        <taxon>Cercideae</taxon>
        <taxon>Bauhiniinae</taxon>
        <taxon>Bauhinia</taxon>
    </lineage>
</organism>
<dbReference type="EMBL" id="CM039427">
    <property type="protein sequence ID" value="KAI4354879.1"/>
    <property type="molecule type" value="Genomic_DNA"/>
</dbReference>
<evidence type="ECO:0000313" key="2">
    <source>
        <dbReference type="Proteomes" id="UP000828941"/>
    </source>
</evidence>
<dbReference type="Proteomes" id="UP000828941">
    <property type="component" value="Chromosome 2"/>
</dbReference>
<name>A0ACB9Q3M7_BAUVA</name>
<evidence type="ECO:0000313" key="1">
    <source>
        <dbReference type="EMBL" id="KAI4354879.1"/>
    </source>
</evidence>
<gene>
    <name evidence="1" type="ORF">L6164_003706</name>
</gene>
<keyword evidence="2" id="KW-1185">Reference proteome</keyword>
<comment type="caution">
    <text evidence="1">The sequence shown here is derived from an EMBL/GenBank/DDBJ whole genome shotgun (WGS) entry which is preliminary data.</text>
</comment>
<reference evidence="1 2" key="1">
    <citation type="journal article" date="2022" name="DNA Res.">
        <title>Chromosomal-level genome assembly of the orchid tree Bauhinia variegata (Leguminosae; Cercidoideae) supports the allotetraploid origin hypothesis of Bauhinia.</title>
        <authorList>
            <person name="Zhong Y."/>
            <person name="Chen Y."/>
            <person name="Zheng D."/>
            <person name="Pang J."/>
            <person name="Liu Y."/>
            <person name="Luo S."/>
            <person name="Meng S."/>
            <person name="Qian L."/>
            <person name="Wei D."/>
            <person name="Dai S."/>
            <person name="Zhou R."/>
        </authorList>
    </citation>
    <scope>NUCLEOTIDE SEQUENCE [LARGE SCALE GENOMIC DNA]</scope>
    <source>
        <strain evidence="1">BV-YZ2020</strain>
    </source>
</reference>
<accession>A0ACB9Q3M7</accession>
<protein>
    <submittedName>
        <fullName evidence="1">Uncharacterized protein</fullName>
    </submittedName>
</protein>
<proteinExistence type="predicted"/>